<dbReference type="EMBL" id="MRZV01000336">
    <property type="protein sequence ID" value="PIK52276.1"/>
    <property type="molecule type" value="Genomic_DNA"/>
</dbReference>
<organism evidence="5 6">
    <name type="scientific">Stichopus japonicus</name>
    <name type="common">Sea cucumber</name>
    <dbReference type="NCBI Taxonomy" id="307972"/>
    <lineage>
        <taxon>Eukaryota</taxon>
        <taxon>Metazoa</taxon>
        <taxon>Echinodermata</taxon>
        <taxon>Eleutherozoa</taxon>
        <taxon>Echinozoa</taxon>
        <taxon>Holothuroidea</taxon>
        <taxon>Aspidochirotacea</taxon>
        <taxon>Aspidochirotida</taxon>
        <taxon>Stichopodidae</taxon>
        <taxon>Apostichopus</taxon>
    </lineage>
</organism>
<protein>
    <submittedName>
        <fullName evidence="5">Putative ankyrin repeat family A protein 2</fullName>
    </submittedName>
</protein>
<keyword evidence="6" id="KW-1185">Reference proteome</keyword>
<dbReference type="Gene3D" id="1.25.40.20">
    <property type="entry name" value="Ankyrin repeat-containing domain"/>
    <property type="match status" value="1"/>
</dbReference>
<dbReference type="Proteomes" id="UP000230750">
    <property type="component" value="Unassembled WGS sequence"/>
</dbReference>
<dbReference type="PROSITE" id="PS50297">
    <property type="entry name" value="ANK_REP_REGION"/>
    <property type="match status" value="2"/>
</dbReference>
<sequence length="295" mass="31965">MGEARSPSITPVLSQMSPSQEYSEYKVISVPQSLHISEMLTNLSSIDHDQGISDLEVQSVMCQENDSLLPSMKRICSSRSSSSGKSSSYGYSPMKPNTALTNTKRGNTLTVTPTFPLDLPIHQLAAQGELAKLTEKLDNGYEPDELDPEGLTPVHWACAHGQKDAVHLLVEKGGDINKKGRDAESSISFACCNGNKDLVKYLLDEKVEFDSHDWNGGTPLLYAVANNHPQCVELLLQAGADITAESESGHNALALAIAKGHVKVFKMRGFLLGECNSAAKTAQGSLLRWRVSSKH</sequence>
<dbReference type="InterPro" id="IPR002110">
    <property type="entry name" value="Ankyrin_rpt"/>
</dbReference>
<evidence type="ECO:0000256" key="2">
    <source>
        <dbReference type="ARBA" id="ARBA00023043"/>
    </source>
</evidence>
<dbReference type="PROSITE" id="PS50088">
    <property type="entry name" value="ANK_REPEAT"/>
    <property type="match status" value="2"/>
</dbReference>
<keyword evidence="1" id="KW-0677">Repeat</keyword>
<dbReference type="SMART" id="SM00248">
    <property type="entry name" value="ANK"/>
    <property type="match status" value="4"/>
</dbReference>
<reference evidence="5 6" key="1">
    <citation type="journal article" date="2017" name="PLoS Biol.">
        <title>The sea cucumber genome provides insights into morphological evolution and visceral regeneration.</title>
        <authorList>
            <person name="Zhang X."/>
            <person name="Sun L."/>
            <person name="Yuan J."/>
            <person name="Sun Y."/>
            <person name="Gao Y."/>
            <person name="Zhang L."/>
            <person name="Li S."/>
            <person name="Dai H."/>
            <person name="Hamel J.F."/>
            <person name="Liu C."/>
            <person name="Yu Y."/>
            <person name="Liu S."/>
            <person name="Lin W."/>
            <person name="Guo K."/>
            <person name="Jin S."/>
            <person name="Xu P."/>
            <person name="Storey K.B."/>
            <person name="Huan P."/>
            <person name="Zhang T."/>
            <person name="Zhou Y."/>
            <person name="Zhang J."/>
            <person name="Lin C."/>
            <person name="Li X."/>
            <person name="Xing L."/>
            <person name="Huo D."/>
            <person name="Sun M."/>
            <person name="Wang L."/>
            <person name="Mercier A."/>
            <person name="Li F."/>
            <person name="Yang H."/>
            <person name="Xiang J."/>
        </authorList>
    </citation>
    <scope>NUCLEOTIDE SEQUENCE [LARGE SCALE GENOMIC DNA]</scope>
    <source>
        <strain evidence="5">Shaxun</strain>
        <tissue evidence="5">Muscle</tissue>
    </source>
</reference>
<dbReference type="PRINTS" id="PR01415">
    <property type="entry name" value="ANKYRIN"/>
</dbReference>
<dbReference type="PANTHER" id="PTHR24198:SF165">
    <property type="entry name" value="ANKYRIN REPEAT-CONTAINING PROTEIN-RELATED"/>
    <property type="match status" value="1"/>
</dbReference>
<name>A0A2G8KW87_STIJA</name>
<evidence type="ECO:0000313" key="6">
    <source>
        <dbReference type="Proteomes" id="UP000230750"/>
    </source>
</evidence>
<evidence type="ECO:0000256" key="3">
    <source>
        <dbReference type="PROSITE-ProRule" id="PRU00023"/>
    </source>
</evidence>
<dbReference type="SUPFAM" id="SSF48403">
    <property type="entry name" value="Ankyrin repeat"/>
    <property type="match status" value="1"/>
</dbReference>
<evidence type="ECO:0000313" key="5">
    <source>
        <dbReference type="EMBL" id="PIK52276.1"/>
    </source>
</evidence>
<feature type="repeat" description="ANK" evidence="3">
    <location>
        <begin position="215"/>
        <end position="247"/>
    </location>
</feature>
<dbReference type="OrthoDB" id="10251692at2759"/>
<feature type="region of interest" description="Disordered" evidence="4">
    <location>
        <begin position="73"/>
        <end position="107"/>
    </location>
</feature>
<feature type="repeat" description="ANK" evidence="3">
    <location>
        <begin position="149"/>
        <end position="181"/>
    </location>
</feature>
<accession>A0A2G8KW87</accession>
<dbReference type="STRING" id="307972.A0A2G8KW87"/>
<proteinExistence type="predicted"/>
<keyword evidence="2 3" id="KW-0040">ANK repeat</keyword>
<gene>
    <name evidence="5" type="ORF">BSL78_10835</name>
</gene>
<evidence type="ECO:0000256" key="4">
    <source>
        <dbReference type="SAM" id="MobiDB-lite"/>
    </source>
</evidence>
<dbReference type="Pfam" id="PF12796">
    <property type="entry name" value="Ank_2"/>
    <property type="match status" value="1"/>
</dbReference>
<dbReference type="AlphaFoldDB" id="A0A2G8KW87"/>
<dbReference type="Pfam" id="PF13637">
    <property type="entry name" value="Ank_4"/>
    <property type="match status" value="1"/>
</dbReference>
<feature type="compositionally biased region" description="Low complexity" evidence="4">
    <location>
        <begin position="73"/>
        <end position="94"/>
    </location>
</feature>
<comment type="caution">
    <text evidence="5">The sequence shown here is derived from an EMBL/GenBank/DDBJ whole genome shotgun (WGS) entry which is preliminary data.</text>
</comment>
<dbReference type="InterPro" id="IPR036770">
    <property type="entry name" value="Ankyrin_rpt-contain_sf"/>
</dbReference>
<feature type="compositionally biased region" description="Polar residues" evidence="4">
    <location>
        <begin position="98"/>
        <end position="107"/>
    </location>
</feature>
<evidence type="ECO:0000256" key="1">
    <source>
        <dbReference type="ARBA" id="ARBA00022737"/>
    </source>
</evidence>
<dbReference type="PANTHER" id="PTHR24198">
    <property type="entry name" value="ANKYRIN REPEAT AND PROTEIN KINASE DOMAIN-CONTAINING PROTEIN"/>
    <property type="match status" value="1"/>
</dbReference>